<evidence type="ECO:0000256" key="1">
    <source>
        <dbReference type="SAM" id="MobiDB-lite"/>
    </source>
</evidence>
<dbReference type="EMBL" id="JACAGC010000010">
    <property type="protein sequence ID" value="KAF6339709.1"/>
    <property type="molecule type" value="Genomic_DNA"/>
</dbReference>
<reference evidence="2 3" key="1">
    <citation type="journal article" date="2020" name="Nature">
        <title>Six reference-quality genomes reveal evolution of bat adaptations.</title>
        <authorList>
            <person name="Jebb D."/>
            <person name="Huang Z."/>
            <person name="Pippel M."/>
            <person name="Hughes G.M."/>
            <person name="Lavrichenko K."/>
            <person name="Devanna P."/>
            <person name="Winkler S."/>
            <person name="Jermiin L.S."/>
            <person name="Skirmuntt E.C."/>
            <person name="Katzourakis A."/>
            <person name="Burkitt-Gray L."/>
            <person name="Ray D.A."/>
            <person name="Sullivan K.A.M."/>
            <person name="Roscito J.G."/>
            <person name="Kirilenko B.M."/>
            <person name="Davalos L.M."/>
            <person name="Corthals A.P."/>
            <person name="Power M.L."/>
            <person name="Jones G."/>
            <person name="Ransome R.D."/>
            <person name="Dechmann D.K.N."/>
            <person name="Locatelli A.G."/>
            <person name="Puechmaille S.J."/>
            <person name="Fedrigo O."/>
            <person name="Jarvis E.D."/>
            <person name="Hiller M."/>
            <person name="Vernes S.C."/>
            <person name="Myers E.W."/>
            <person name="Teeling E.C."/>
        </authorList>
    </citation>
    <scope>NUCLEOTIDE SEQUENCE [LARGE SCALE GENOMIC DNA]</scope>
    <source>
        <strain evidence="2">MRhiFer1</strain>
        <tissue evidence="2">Lung</tissue>
    </source>
</reference>
<evidence type="ECO:0000313" key="2">
    <source>
        <dbReference type="EMBL" id="KAF6339709.1"/>
    </source>
</evidence>
<organism evidence="2 3">
    <name type="scientific">Rhinolophus ferrumequinum</name>
    <name type="common">Greater horseshoe bat</name>
    <dbReference type="NCBI Taxonomy" id="59479"/>
    <lineage>
        <taxon>Eukaryota</taxon>
        <taxon>Metazoa</taxon>
        <taxon>Chordata</taxon>
        <taxon>Craniata</taxon>
        <taxon>Vertebrata</taxon>
        <taxon>Euteleostomi</taxon>
        <taxon>Mammalia</taxon>
        <taxon>Eutheria</taxon>
        <taxon>Laurasiatheria</taxon>
        <taxon>Chiroptera</taxon>
        <taxon>Yinpterochiroptera</taxon>
        <taxon>Rhinolophoidea</taxon>
        <taxon>Rhinolophidae</taxon>
        <taxon>Rhinolophinae</taxon>
        <taxon>Rhinolophus</taxon>
    </lineage>
</organism>
<gene>
    <name evidence="2" type="ORF">mRhiFer1_007996</name>
</gene>
<protein>
    <submittedName>
        <fullName evidence="2">Uncharacterized protein</fullName>
    </submittedName>
</protein>
<sequence length="157" mass="17313">MWDTKRWSVCPMVFRGRGEPEQSSLQSHGMFSPGTTRWRGWGHHQQPSQSGGLGRATGVWGRQPGSRRPTVRPATCVLSIHGLSQAHREQGAAAPVSLAPTHTARDMASVLSNAPAFLQRQSLLLHVEVAVNFFQELPFEDLPAGCCRRARHTRLPS</sequence>
<dbReference type="AlphaFoldDB" id="A0A7J7WQQ2"/>
<proteinExistence type="predicted"/>
<name>A0A7J7WQQ2_RHIFE</name>
<feature type="region of interest" description="Disordered" evidence="1">
    <location>
        <begin position="40"/>
        <end position="70"/>
    </location>
</feature>
<comment type="caution">
    <text evidence="2">The sequence shown here is derived from an EMBL/GenBank/DDBJ whole genome shotgun (WGS) entry which is preliminary data.</text>
</comment>
<evidence type="ECO:0000313" key="3">
    <source>
        <dbReference type="Proteomes" id="UP000585614"/>
    </source>
</evidence>
<dbReference type="Proteomes" id="UP000585614">
    <property type="component" value="Unassembled WGS sequence"/>
</dbReference>
<accession>A0A7J7WQQ2</accession>